<dbReference type="InterPro" id="IPR003180">
    <property type="entry name" value="MPG"/>
</dbReference>
<dbReference type="EC" id="3.2.2.-" evidence="5"/>
<dbReference type="Pfam" id="PF02245">
    <property type="entry name" value="Pur_DNA_glyco"/>
    <property type="match status" value="1"/>
</dbReference>
<accession>A0ABQ6HMR5</accession>
<evidence type="ECO:0000256" key="4">
    <source>
        <dbReference type="ARBA" id="ARBA00023204"/>
    </source>
</evidence>
<proteinExistence type="inferred from homology"/>
<dbReference type="PANTHER" id="PTHR10429">
    <property type="entry name" value="DNA-3-METHYLADENINE GLYCOSYLASE"/>
    <property type="match status" value="1"/>
</dbReference>
<dbReference type="NCBIfam" id="NF002003">
    <property type="entry name" value="PRK00802.1-3"/>
    <property type="match status" value="1"/>
</dbReference>
<evidence type="ECO:0000313" key="7">
    <source>
        <dbReference type="Proteomes" id="UP001157109"/>
    </source>
</evidence>
<dbReference type="SUPFAM" id="SSF50486">
    <property type="entry name" value="FMT C-terminal domain-like"/>
    <property type="match status" value="1"/>
</dbReference>
<evidence type="ECO:0000256" key="5">
    <source>
        <dbReference type="HAMAP-Rule" id="MF_00527"/>
    </source>
</evidence>
<dbReference type="NCBIfam" id="TIGR00567">
    <property type="entry name" value="3mg"/>
    <property type="match status" value="1"/>
</dbReference>
<dbReference type="InterPro" id="IPR036995">
    <property type="entry name" value="MPG_sf"/>
</dbReference>
<keyword evidence="4 5" id="KW-0234">DNA repair</keyword>
<organism evidence="6 7">
    <name type="scientific">Arsenicicoccus piscis</name>
    <dbReference type="NCBI Taxonomy" id="673954"/>
    <lineage>
        <taxon>Bacteria</taxon>
        <taxon>Bacillati</taxon>
        <taxon>Actinomycetota</taxon>
        <taxon>Actinomycetes</taxon>
        <taxon>Micrococcales</taxon>
        <taxon>Intrasporangiaceae</taxon>
        <taxon>Arsenicicoccus</taxon>
    </lineage>
</organism>
<comment type="caution">
    <text evidence="6">The sequence shown here is derived from an EMBL/GenBank/DDBJ whole genome shotgun (WGS) entry which is preliminary data.</text>
</comment>
<evidence type="ECO:0000256" key="2">
    <source>
        <dbReference type="ARBA" id="ARBA00022763"/>
    </source>
</evidence>
<sequence>MARPTSGERLPRSFFARPAVQVAPELLGCVLHRGPVAIRLTEVEAYEGAQDPGAHSFRGRTARNASMFGPPGHFYVYFTYGMHHAINAVCQPEGTAAGVLLRAGEVVAGQDLVAERRAGIAPRDWARGPGRLAAALDLDRASHDGHDGSAADAEIYLTAPEVPIDPALVRTGPRVGVSGPGGDGTVYPWRFWLDGEPTVSAYRPAVRRRRS</sequence>
<protein>
    <recommendedName>
        <fullName evidence="5">Putative 3-methyladenine DNA glycosylase</fullName>
        <ecNumber evidence="5">3.2.2.-</ecNumber>
    </recommendedName>
</protein>
<dbReference type="Proteomes" id="UP001157109">
    <property type="component" value="Unassembled WGS sequence"/>
</dbReference>
<keyword evidence="7" id="KW-1185">Reference proteome</keyword>
<dbReference type="RefSeq" id="WP_284283960.1">
    <property type="nucleotide sequence ID" value="NZ_BSUJ01000001.1"/>
</dbReference>
<evidence type="ECO:0000256" key="1">
    <source>
        <dbReference type="ARBA" id="ARBA00009232"/>
    </source>
</evidence>
<dbReference type="Gene3D" id="3.10.300.10">
    <property type="entry name" value="Methylpurine-DNA glycosylase (MPG)"/>
    <property type="match status" value="1"/>
</dbReference>
<keyword evidence="2 5" id="KW-0227">DNA damage</keyword>
<name>A0ABQ6HMR5_9MICO</name>
<reference evidence="7" key="1">
    <citation type="journal article" date="2019" name="Int. J. Syst. Evol. Microbiol.">
        <title>The Global Catalogue of Microorganisms (GCM) 10K type strain sequencing project: providing services to taxonomists for standard genome sequencing and annotation.</title>
        <authorList>
            <consortium name="The Broad Institute Genomics Platform"/>
            <consortium name="The Broad Institute Genome Sequencing Center for Infectious Disease"/>
            <person name="Wu L."/>
            <person name="Ma J."/>
        </authorList>
    </citation>
    <scope>NUCLEOTIDE SEQUENCE [LARGE SCALE GENOMIC DNA]</scope>
    <source>
        <strain evidence="7">NBRC 105830</strain>
    </source>
</reference>
<dbReference type="EMBL" id="BSUJ01000001">
    <property type="protein sequence ID" value="GMA19004.1"/>
    <property type="molecule type" value="Genomic_DNA"/>
</dbReference>
<dbReference type="CDD" id="cd00540">
    <property type="entry name" value="AAG"/>
    <property type="match status" value="1"/>
</dbReference>
<keyword evidence="3 5" id="KW-0378">Hydrolase</keyword>
<evidence type="ECO:0000313" key="6">
    <source>
        <dbReference type="EMBL" id="GMA19004.1"/>
    </source>
</evidence>
<evidence type="ECO:0000256" key="3">
    <source>
        <dbReference type="ARBA" id="ARBA00022801"/>
    </source>
</evidence>
<dbReference type="HAMAP" id="MF_00527">
    <property type="entry name" value="3MGH"/>
    <property type="match status" value="1"/>
</dbReference>
<comment type="similarity">
    <text evidence="1 5">Belongs to the DNA glycosylase MPG family.</text>
</comment>
<dbReference type="PANTHER" id="PTHR10429:SF0">
    <property type="entry name" value="DNA-3-METHYLADENINE GLYCOSYLASE"/>
    <property type="match status" value="1"/>
</dbReference>
<dbReference type="InterPro" id="IPR011034">
    <property type="entry name" value="Formyl_transferase-like_C_sf"/>
</dbReference>
<gene>
    <name evidence="6" type="ORF">GCM10025862_10250</name>
</gene>